<dbReference type="PROSITE" id="PS51910">
    <property type="entry name" value="GH18_2"/>
    <property type="match status" value="1"/>
</dbReference>
<dbReference type="Pfam" id="PF08239">
    <property type="entry name" value="SH3_3"/>
    <property type="match status" value="1"/>
</dbReference>
<evidence type="ECO:0000259" key="2">
    <source>
        <dbReference type="PROSITE" id="PS51781"/>
    </source>
</evidence>
<dbReference type="Pfam" id="PF00704">
    <property type="entry name" value="Glyco_hydro_18"/>
    <property type="match status" value="1"/>
</dbReference>
<name>A0A7X0RUI9_9BACL</name>
<dbReference type="AlphaFoldDB" id="A0A7X0RUI9"/>
<dbReference type="Proteomes" id="UP000547209">
    <property type="component" value="Unassembled WGS sequence"/>
</dbReference>
<keyword evidence="1" id="KW-0472">Membrane</keyword>
<feature type="transmembrane region" description="Helical" evidence="1">
    <location>
        <begin position="19"/>
        <end position="38"/>
    </location>
</feature>
<comment type="caution">
    <text evidence="4">The sequence shown here is derived from an EMBL/GenBank/DDBJ whole genome shotgun (WGS) entry which is preliminary data.</text>
</comment>
<feature type="domain" description="SH3b" evidence="2">
    <location>
        <begin position="170"/>
        <end position="240"/>
    </location>
</feature>
<keyword evidence="1" id="KW-0812">Transmembrane</keyword>
<organism evidence="4 5">
    <name type="scientific">Cohnella nanjingensis</name>
    <dbReference type="NCBI Taxonomy" id="1387779"/>
    <lineage>
        <taxon>Bacteria</taxon>
        <taxon>Bacillati</taxon>
        <taxon>Bacillota</taxon>
        <taxon>Bacilli</taxon>
        <taxon>Bacillales</taxon>
        <taxon>Paenibacillaceae</taxon>
        <taxon>Cohnella</taxon>
    </lineage>
</organism>
<dbReference type="SMART" id="SM00287">
    <property type="entry name" value="SH3b"/>
    <property type="match status" value="1"/>
</dbReference>
<protein>
    <submittedName>
        <fullName evidence="4">SH3 domain-containing protein</fullName>
    </submittedName>
</protein>
<dbReference type="SUPFAM" id="SSF51445">
    <property type="entry name" value="(Trans)glycosidases"/>
    <property type="match status" value="1"/>
</dbReference>
<dbReference type="InterPro" id="IPR001223">
    <property type="entry name" value="Glyco_hydro18_cat"/>
</dbReference>
<dbReference type="PANTHER" id="PTHR46066:SF2">
    <property type="entry name" value="CHITINASE DOMAIN-CONTAINING PROTEIN 1"/>
    <property type="match status" value="1"/>
</dbReference>
<dbReference type="PROSITE" id="PS51781">
    <property type="entry name" value="SH3B"/>
    <property type="match status" value="1"/>
</dbReference>
<evidence type="ECO:0000259" key="3">
    <source>
        <dbReference type="PROSITE" id="PS51910"/>
    </source>
</evidence>
<evidence type="ECO:0000256" key="1">
    <source>
        <dbReference type="SAM" id="Phobius"/>
    </source>
</evidence>
<feature type="domain" description="GH18" evidence="3">
    <location>
        <begin position="263"/>
        <end position="582"/>
    </location>
</feature>
<dbReference type="InterPro" id="IPR036582">
    <property type="entry name" value="Mao_N_sf"/>
</dbReference>
<dbReference type="RefSeq" id="WP_185144188.1">
    <property type="nucleotide sequence ID" value="NZ_JACJVP010000029.1"/>
</dbReference>
<evidence type="ECO:0000313" key="5">
    <source>
        <dbReference type="Proteomes" id="UP000547209"/>
    </source>
</evidence>
<evidence type="ECO:0000313" key="4">
    <source>
        <dbReference type="EMBL" id="MBB6672660.1"/>
    </source>
</evidence>
<dbReference type="EMBL" id="JACJVP010000029">
    <property type="protein sequence ID" value="MBB6672660.1"/>
    <property type="molecule type" value="Genomic_DNA"/>
</dbReference>
<dbReference type="Gene3D" id="2.30.30.40">
    <property type="entry name" value="SH3 Domains"/>
    <property type="match status" value="1"/>
</dbReference>
<dbReference type="Gene3D" id="3.10.50.10">
    <property type="match status" value="1"/>
</dbReference>
<dbReference type="GO" id="GO:0008061">
    <property type="term" value="F:chitin binding"/>
    <property type="evidence" value="ECO:0007669"/>
    <property type="project" value="InterPro"/>
</dbReference>
<dbReference type="SUPFAM" id="SSF55383">
    <property type="entry name" value="Copper amine oxidase, domain N"/>
    <property type="match status" value="1"/>
</dbReference>
<proteinExistence type="predicted"/>
<dbReference type="Gene3D" id="3.20.20.80">
    <property type="entry name" value="Glycosidases"/>
    <property type="match status" value="1"/>
</dbReference>
<dbReference type="GO" id="GO:0005975">
    <property type="term" value="P:carbohydrate metabolic process"/>
    <property type="evidence" value="ECO:0007669"/>
    <property type="project" value="InterPro"/>
</dbReference>
<dbReference type="PANTHER" id="PTHR46066">
    <property type="entry name" value="CHITINASE DOMAIN-CONTAINING PROTEIN 1 FAMILY MEMBER"/>
    <property type="match status" value="1"/>
</dbReference>
<dbReference type="InterPro" id="IPR029070">
    <property type="entry name" value="Chitinase_insertion_sf"/>
</dbReference>
<sequence length="583" mass="64602">METTLHSGRRRRRKRIGPFFGLLLIFLLSASAVVAWWWSTQPNKNHETPEYMANPHPIMLKGEWSKAYALGEGEGLWVPLPLVQSMLGDGVRYEAGTESIILTTDKSVLHFKTGTLDATLNRKPFALRFGAKKAKDGTLYLPFAPLKQLFGVSVETGGTSGIVTLHTPGQAIQRAVVPKDKDGKGGAKLRSGPKRSFPIVEDLPAGAALSVWGELEGWYQVQSAEGQIGYMRKKDVVLESIDKTPSTAEENEEPFVPWKLTGKRINLTWEAVYTAHPDTSKIGELTGVNVVSPTWFELLNGAGDIRSKADAGYGAWAHKRGWQVWGLFGNSFEPERTHAALATYETRSHMIQQLLAYAKTFRLQGINLDFENVYTKDKDNLVQFVRELTPLLHESGLVVSMDVSPKSNSEMWSAYLDRGRLAGALDYLILMAYDEHWASSPQSGSVASLGWTENAIAKILQEDGVPPGKLILGMPFYARQWTEKPDGNGGVKVSSKALGMNTIRQLVKDKKLKPTLSAETGQNYVEFQQDGTTQKIWLEDAVSIQARAELVKKYKLAGAASWTRSFGSEDIWQVLDKALQSYP</sequence>
<reference evidence="4 5" key="1">
    <citation type="submission" date="2020-08" db="EMBL/GenBank/DDBJ databases">
        <title>Cohnella phylogeny.</title>
        <authorList>
            <person name="Dunlap C."/>
        </authorList>
    </citation>
    <scope>NUCLEOTIDE SEQUENCE [LARGE SCALE GENOMIC DNA]</scope>
    <source>
        <strain evidence="4 5">DSM 28246</strain>
    </source>
</reference>
<dbReference type="InterPro" id="IPR011583">
    <property type="entry name" value="Chitinase_II/V-like_cat"/>
</dbReference>
<dbReference type="InterPro" id="IPR003646">
    <property type="entry name" value="SH3-like_bac-type"/>
</dbReference>
<dbReference type="SMART" id="SM00636">
    <property type="entry name" value="Glyco_18"/>
    <property type="match status" value="1"/>
</dbReference>
<accession>A0A7X0RUI9</accession>
<keyword evidence="5" id="KW-1185">Reference proteome</keyword>
<gene>
    <name evidence="4" type="ORF">H7C19_18420</name>
</gene>
<dbReference type="InterPro" id="IPR017853">
    <property type="entry name" value="GH"/>
</dbReference>
<keyword evidence="1" id="KW-1133">Transmembrane helix</keyword>